<name>A0ABZ3IP30_9FIRM</name>
<keyword evidence="1" id="KW-0472">Membrane</keyword>
<sequence>MMWWDFPYSGYGWLMSWCVFLFPLFFLAYMVCMYRAYRRRFSFSMCCSQDSTSLRQLSAELNSMREEIQALRKEITKSEGFM</sequence>
<evidence type="ECO:0000313" key="2">
    <source>
        <dbReference type="EMBL" id="XFO67432.1"/>
    </source>
</evidence>
<keyword evidence="3" id="KW-1185">Reference proteome</keyword>
<protein>
    <submittedName>
        <fullName evidence="2">Uncharacterized protein</fullName>
    </submittedName>
</protein>
<keyword evidence="1" id="KW-1133">Transmembrane helix</keyword>
<feature type="transmembrane region" description="Helical" evidence="1">
    <location>
        <begin position="12"/>
        <end position="32"/>
    </location>
</feature>
<dbReference type="Proteomes" id="UP000216752">
    <property type="component" value="Chromosome"/>
</dbReference>
<gene>
    <name evidence="2" type="ORF">SPSIL_036310</name>
</gene>
<evidence type="ECO:0000313" key="3">
    <source>
        <dbReference type="Proteomes" id="UP000216752"/>
    </source>
</evidence>
<reference evidence="2" key="1">
    <citation type="submission" date="2024-05" db="EMBL/GenBank/DDBJ databases">
        <title>Isolation and characterization of Sporomusa carbonis sp. nov., a carboxydotrophic hydrogenogen in the genus of Sporomusa isolated from a charcoal burning pile.</title>
        <authorList>
            <person name="Boeer T."/>
            <person name="Rosenbaum F."/>
            <person name="Eysell L."/>
            <person name="Mueller V."/>
            <person name="Daniel R."/>
            <person name="Poehlein A."/>
        </authorList>
    </citation>
    <scope>NUCLEOTIDE SEQUENCE [LARGE SCALE GENOMIC DNA]</scope>
    <source>
        <strain evidence="2">DSM 10669</strain>
    </source>
</reference>
<organism evidence="2 3">
    <name type="scientific">Sporomusa silvacetica DSM 10669</name>
    <dbReference type="NCBI Taxonomy" id="1123289"/>
    <lineage>
        <taxon>Bacteria</taxon>
        <taxon>Bacillati</taxon>
        <taxon>Bacillota</taxon>
        <taxon>Negativicutes</taxon>
        <taxon>Selenomonadales</taxon>
        <taxon>Sporomusaceae</taxon>
        <taxon>Sporomusa</taxon>
    </lineage>
</organism>
<evidence type="ECO:0000256" key="1">
    <source>
        <dbReference type="SAM" id="Phobius"/>
    </source>
</evidence>
<proteinExistence type="predicted"/>
<dbReference type="EMBL" id="CP155573">
    <property type="protein sequence ID" value="XFO67432.1"/>
    <property type="molecule type" value="Genomic_DNA"/>
</dbReference>
<keyword evidence="1" id="KW-0812">Transmembrane</keyword>
<accession>A0ABZ3IP30</accession>